<feature type="compositionally biased region" description="Low complexity" evidence="1">
    <location>
        <begin position="20"/>
        <end position="31"/>
    </location>
</feature>
<organism evidence="2 3">
    <name type="scientific">Macrostomum lignano</name>
    <dbReference type="NCBI Taxonomy" id="282301"/>
    <lineage>
        <taxon>Eukaryota</taxon>
        <taxon>Metazoa</taxon>
        <taxon>Spiralia</taxon>
        <taxon>Lophotrochozoa</taxon>
        <taxon>Platyhelminthes</taxon>
        <taxon>Rhabditophora</taxon>
        <taxon>Macrostomorpha</taxon>
        <taxon>Macrostomida</taxon>
        <taxon>Macrostomidae</taxon>
        <taxon>Macrostomum</taxon>
    </lineage>
</organism>
<evidence type="ECO:0000313" key="2">
    <source>
        <dbReference type="Proteomes" id="UP000095280"/>
    </source>
</evidence>
<proteinExistence type="predicted"/>
<keyword evidence="2" id="KW-1185">Reference proteome</keyword>
<reference evidence="3" key="1">
    <citation type="submission" date="2016-11" db="UniProtKB">
        <authorList>
            <consortium name="WormBaseParasite"/>
        </authorList>
    </citation>
    <scope>IDENTIFICATION</scope>
</reference>
<sequence>GLSEALEGAAEGSTQLAVPAASKAQFQQAASHQHHHKPPGSRKKSANAQSDAAADLDEFCPPGRTLNAFCDPPEPADGGPQQQQRHLRARAAAGAAVGAGAVQPALAAAAARRRRCRCRRYRLGRCCGANLSRLPARQQAAGGGCGCRCLGASGMTADRERPHAALGDGAAWQPPSTAAAQQPFLPPLWFQQLAELNDLGGSSKPAANRVLEKEMEDPVTSDYYYINLAAQTGPSASTPGIFPPCPSRCQLRNEDGQSANQPLFPAATPVRIKRFGRRAAELRMKRQPLAVLTTSVTSPIEAPTRGSMPTLSSAAPSRSHAPHRVSLLCVYAEIRQTVEKRYLTSSERREAHICVTEGARKAARSSVARDFLMRLRAALLAVRSQRPPPIESVLNSCDKDLLFSALRTFVNQPAEPAHCPWHSALPSAGYSSPTWLREAGSALPYRPDRAHRVFFCHESCPCIGSSTCCGPARAFLLGRAPTDRTAAGLVDRVGRRPRRAAVRLAGLPSPPLCATSSHLHLQSSSQQWMSWHSWSTCPWLPRCAPELENHEGLNDRDLAEFVINIAHRNRSFDAFKARLQQKGATFSTR</sequence>
<evidence type="ECO:0000313" key="3">
    <source>
        <dbReference type="WBParaSite" id="maker-unitig_44664-snap-gene-0.2-mRNA-1"/>
    </source>
</evidence>
<name>A0A1I8FQT1_9PLAT</name>
<accession>A0A1I8FQT1</accession>
<evidence type="ECO:0000256" key="1">
    <source>
        <dbReference type="SAM" id="MobiDB-lite"/>
    </source>
</evidence>
<dbReference type="Proteomes" id="UP000095280">
    <property type="component" value="Unplaced"/>
</dbReference>
<protein>
    <submittedName>
        <fullName evidence="3">Protein kinase domain-containing protein</fullName>
    </submittedName>
</protein>
<feature type="compositionally biased region" description="Basic residues" evidence="1">
    <location>
        <begin position="32"/>
        <end position="45"/>
    </location>
</feature>
<dbReference type="AlphaFoldDB" id="A0A1I8FQT1"/>
<dbReference type="WBParaSite" id="maker-unitig_44664-snap-gene-0.2-mRNA-1">
    <property type="protein sequence ID" value="maker-unitig_44664-snap-gene-0.2-mRNA-1"/>
    <property type="gene ID" value="maker-unitig_44664-snap-gene-0.2"/>
</dbReference>
<feature type="region of interest" description="Disordered" evidence="1">
    <location>
        <begin position="1"/>
        <end position="57"/>
    </location>
</feature>